<evidence type="ECO:0008006" key="3">
    <source>
        <dbReference type="Google" id="ProtNLM"/>
    </source>
</evidence>
<proteinExistence type="predicted"/>
<gene>
    <name evidence="1" type="ORF">ILYODFUR_011470</name>
</gene>
<name>A0ABV0V289_9TELE</name>
<evidence type="ECO:0000313" key="2">
    <source>
        <dbReference type="Proteomes" id="UP001482620"/>
    </source>
</evidence>
<accession>A0ABV0V289</accession>
<organism evidence="1 2">
    <name type="scientific">Ilyodon furcidens</name>
    <name type="common">goldbreast splitfin</name>
    <dbReference type="NCBI Taxonomy" id="33524"/>
    <lineage>
        <taxon>Eukaryota</taxon>
        <taxon>Metazoa</taxon>
        <taxon>Chordata</taxon>
        <taxon>Craniata</taxon>
        <taxon>Vertebrata</taxon>
        <taxon>Euteleostomi</taxon>
        <taxon>Actinopterygii</taxon>
        <taxon>Neopterygii</taxon>
        <taxon>Teleostei</taxon>
        <taxon>Neoteleostei</taxon>
        <taxon>Acanthomorphata</taxon>
        <taxon>Ovalentaria</taxon>
        <taxon>Atherinomorphae</taxon>
        <taxon>Cyprinodontiformes</taxon>
        <taxon>Goodeidae</taxon>
        <taxon>Ilyodon</taxon>
    </lineage>
</organism>
<dbReference type="EMBL" id="JAHRIQ010093551">
    <property type="protein sequence ID" value="MEQ2251494.1"/>
    <property type="molecule type" value="Genomic_DNA"/>
</dbReference>
<evidence type="ECO:0000313" key="1">
    <source>
        <dbReference type="EMBL" id="MEQ2251494.1"/>
    </source>
</evidence>
<dbReference type="Proteomes" id="UP001482620">
    <property type="component" value="Unassembled WGS sequence"/>
</dbReference>
<protein>
    <recommendedName>
        <fullName evidence="3">Secreted protein</fullName>
    </recommendedName>
</protein>
<reference evidence="1 2" key="1">
    <citation type="submission" date="2021-06" db="EMBL/GenBank/DDBJ databases">
        <authorList>
            <person name="Palmer J.M."/>
        </authorList>
    </citation>
    <scope>NUCLEOTIDE SEQUENCE [LARGE SCALE GENOMIC DNA]</scope>
    <source>
        <strain evidence="2">if_2019</strain>
        <tissue evidence="1">Muscle</tissue>
    </source>
</reference>
<sequence>MSLFNPQFHLHMYILYIKTSVFLCTFRQCVSLYCRIYSFQLNQPRVREKHPNSHSVPLSLSSDVLLPELKVNRLFNLLCLFHKTKNRQMYTCGHQKVRTLTV</sequence>
<keyword evidence="2" id="KW-1185">Reference proteome</keyword>
<comment type="caution">
    <text evidence="1">The sequence shown here is derived from an EMBL/GenBank/DDBJ whole genome shotgun (WGS) entry which is preliminary data.</text>
</comment>